<evidence type="ECO:0000256" key="1">
    <source>
        <dbReference type="ARBA" id="ARBA00004141"/>
    </source>
</evidence>
<feature type="compositionally biased region" description="Basic and acidic residues" evidence="8">
    <location>
        <begin position="1"/>
        <end position="14"/>
    </location>
</feature>
<name>A0ABR2V2Q6_9PEZI</name>
<keyword evidence="4 9" id="KW-1133">Transmembrane helix</keyword>
<reference evidence="10 11" key="1">
    <citation type="journal article" date="2024" name="J. Plant Pathol.">
        <title>Sequence and assembly of the genome of Seiridium unicorne, isolate CBS 538.82, causal agent of cypress canker disease.</title>
        <authorList>
            <person name="Scali E."/>
            <person name="Rocca G.D."/>
            <person name="Danti R."/>
            <person name="Garbelotto M."/>
            <person name="Barberini S."/>
            <person name="Baroncelli R."/>
            <person name="Emiliani G."/>
        </authorList>
    </citation>
    <scope>NUCLEOTIDE SEQUENCE [LARGE SCALE GENOMIC DNA]</scope>
    <source>
        <strain evidence="10 11">BM-138-508</strain>
    </source>
</reference>
<evidence type="ECO:0000256" key="6">
    <source>
        <dbReference type="ARBA" id="ARBA00023136"/>
    </source>
</evidence>
<comment type="caution">
    <text evidence="10">The sequence shown here is derived from an EMBL/GenBank/DDBJ whole genome shotgun (WGS) entry which is preliminary data.</text>
</comment>
<evidence type="ECO:0000256" key="9">
    <source>
        <dbReference type="SAM" id="Phobius"/>
    </source>
</evidence>
<dbReference type="SUPFAM" id="SSF54631">
    <property type="entry name" value="CBS-domain pair"/>
    <property type="match status" value="1"/>
</dbReference>
<feature type="transmembrane region" description="Helical" evidence="9">
    <location>
        <begin position="474"/>
        <end position="494"/>
    </location>
</feature>
<dbReference type="CDD" id="cd03684">
    <property type="entry name" value="ClC_3_like"/>
    <property type="match status" value="1"/>
</dbReference>
<keyword evidence="2" id="KW-0813">Transport</keyword>
<comment type="subcellular location">
    <subcellularLocation>
        <location evidence="1">Membrane</location>
        <topology evidence="1">Multi-pass membrane protein</topology>
    </subcellularLocation>
</comment>
<evidence type="ECO:0000256" key="3">
    <source>
        <dbReference type="ARBA" id="ARBA00022692"/>
    </source>
</evidence>
<accession>A0ABR2V2Q6</accession>
<dbReference type="InterPro" id="IPR046342">
    <property type="entry name" value="CBS_dom_sf"/>
</dbReference>
<evidence type="ECO:0000256" key="4">
    <source>
        <dbReference type="ARBA" id="ARBA00022989"/>
    </source>
</evidence>
<feature type="transmembrane region" description="Helical" evidence="9">
    <location>
        <begin position="174"/>
        <end position="195"/>
    </location>
</feature>
<feature type="transmembrane region" description="Helical" evidence="9">
    <location>
        <begin position="575"/>
        <end position="593"/>
    </location>
</feature>
<dbReference type="PANTHER" id="PTHR45711">
    <property type="entry name" value="CHLORIDE CHANNEL PROTEIN"/>
    <property type="match status" value="1"/>
</dbReference>
<feature type="region of interest" description="Disordered" evidence="8">
    <location>
        <begin position="1"/>
        <end position="87"/>
    </location>
</feature>
<evidence type="ECO:0000256" key="2">
    <source>
        <dbReference type="ARBA" id="ARBA00022448"/>
    </source>
</evidence>
<evidence type="ECO:0000313" key="10">
    <source>
        <dbReference type="EMBL" id="KAK9421203.1"/>
    </source>
</evidence>
<feature type="transmembrane region" description="Helical" evidence="9">
    <location>
        <begin position="400"/>
        <end position="424"/>
    </location>
</feature>
<protein>
    <submittedName>
        <fullName evidence="10">Chloride channel protein</fullName>
    </submittedName>
</protein>
<feature type="compositionally biased region" description="Basic residues" evidence="8">
    <location>
        <begin position="37"/>
        <end position="46"/>
    </location>
</feature>
<dbReference type="PANTHER" id="PTHR45711:SF3">
    <property type="entry name" value="CLC CHANNEL"/>
    <property type="match status" value="1"/>
</dbReference>
<feature type="transmembrane region" description="Helical" evidence="9">
    <location>
        <begin position="514"/>
        <end position="532"/>
    </location>
</feature>
<evidence type="ECO:0000313" key="11">
    <source>
        <dbReference type="Proteomes" id="UP001408356"/>
    </source>
</evidence>
<gene>
    <name evidence="10" type="ORF">SUNI508_06051</name>
</gene>
<feature type="transmembrane region" description="Helical" evidence="9">
    <location>
        <begin position="599"/>
        <end position="623"/>
    </location>
</feature>
<keyword evidence="5" id="KW-0406">Ion transport</keyword>
<proteinExistence type="predicted"/>
<dbReference type="Gene3D" id="1.10.3080.10">
    <property type="entry name" value="Clc chloride channel"/>
    <property type="match status" value="1"/>
</dbReference>
<keyword evidence="7" id="KW-0868">Chloride</keyword>
<dbReference type="EMBL" id="JARVKF010000201">
    <property type="protein sequence ID" value="KAK9421203.1"/>
    <property type="molecule type" value="Genomic_DNA"/>
</dbReference>
<dbReference type="Proteomes" id="UP001408356">
    <property type="component" value="Unassembled WGS sequence"/>
</dbReference>
<dbReference type="Pfam" id="PF00654">
    <property type="entry name" value="Voltage_CLC"/>
    <property type="match status" value="1"/>
</dbReference>
<keyword evidence="6 9" id="KW-0472">Membrane</keyword>
<feature type="compositionally biased region" description="Polar residues" evidence="8">
    <location>
        <begin position="18"/>
        <end position="36"/>
    </location>
</feature>
<feature type="compositionally biased region" description="Acidic residues" evidence="8">
    <location>
        <begin position="290"/>
        <end position="302"/>
    </location>
</feature>
<feature type="transmembrane region" description="Helical" evidence="9">
    <location>
        <begin position="349"/>
        <end position="366"/>
    </location>
</feature>
<dbReference type="PRINTS" id="PR00762">
    <property type="entry name" value="CLCHANNEL"/>
</dbReference>
<organism evidence="10 11">
    <name type="scientific">Seiridium unicorne</name>
    <dbReference type="NCBI Taxonomy" id="138068"/>
    <lineage>
        <taxon>Eukaryota</taxon>
        <taxon>Fungi</taxon>
        <taxon>Dikarya</taxon>
        <taxon>Ascomycota</taxon>
        <taxon>Pezizomycotina</taxon>
        <taxon>Sordariomycetes</taxon>
        <taxon>Xylariomycetidae</taxon>
        <taxon>Amphisphaeriales</taxon>
        <taxon>Sporocadaceae</taxon>
        <taxon>Seiridium</taxon>
    </lineage>
</organism>
<evidence type="ECO:0000256" key="7">
    <source>
        <dbReference type="ARBA" id="ARBA00023214"/>
    </source>
</evidence>
<dbReference type="SUPFAM" id="SSF81340">
    <property type="entry name" value="Clc chloride channel"/>
    <property type="match status" value="1"/>
</dbReference>
<sequence length="888" mass="98153">MPKSVDTDMDRDPYPDMTASQHSIASQLSVPSSPTYTRRRHMRSRRPSVSEQTPDERTSLLRPSRSRIRVHSPNGSATPKSPRISRHHSYATVAKHHSRAGSFSQRLINALADRQESLTESKGTIFADERVWYDQFTSTDWVHDSIADAYRVKALRARKGFWGKANVLFDSAQGWILSAVVGFLVAVLAYCVNVAETTIFDYKDGYCAKAWYLREKMCCPHGPCTDWRNWSEVLGGHPFGDKWTEFGVYLVAVVLLSVLACLLTLTTKTVVPSAYRMTTLDENLAADFPTEVDDNDNEDDPQDPTPRERLSEPAAPPMVYYSAAGSGVAEVRVILSGFVLHGFLGFKTLVIKSAGLILSVASGLSLGKEGPYVHIATCIGNICCRLFAKYDQNDGKRREVLSAAAAAGVVVAFGAPLGGVLFGLEEVAYFFPAKTLFRTFFCCITAALSLKFLNPYGTHKIVMFEVRYKVDWQYFELVSFILVGILGGAAGALFIKASRKWAVTFRKIRVIKKYPMVEVVLVALGTGLIGYWNPLTKLPVAKLLLNLAAPCDDDTRDSLGLCPDEIGEIPGIMRLLLAAFLIKGFLTIITFGIKVPAGIYVPSMVVGGLMGRIVGHATQWLVLRFPHASLWGTCPVYAQATCIQPGVYALIAAGSTMCGVTRLSVTLAVILFELTGSLDYVLPFSLAILVAKWTADAMEPLSIYDLLTEMNSYPFLNNKHKPIFTSDLEDILPRRVRRERVIDITNSPLVPASELRTKLELLHKAGELDGGLPILRDGILVGLIPAPDLEYALDKLPDEGSALCLMANVPSIDDDEDDERDPTDFTPYIDPAPVALDIRSPMDLVYECFVKLGLRYICVLKDGRYAGMTHKKRFVKYMREIEEKQHAS</sequence>
<feature type="region of interest" description="Disordered" evidence="8">
    <location>
        <begin position="288"/>
        <end position="312"/>
    </location>
</feature>
<evidence type="ECO:0000256" key="8">
    <source>
        <dbReference type="SAM" id="MobiDB-lite"/>
    </source>
</evidence>
<keyword evidence="11" id="KW-1185">Reference proteome</keyword>
<evidence type="ECO:0000256" key="5">
    <source>
        <dbReference type="ARBA" id="ARBA00023065"/>
    </source>
</evidence>
<feature type="transmembrane region" description="Helical" evidence="9">
    <location>
        <begin position="246"/>
        <end position="267"/>
    </location>
</feature>
<dbReference type="InterPro" id="IPR014743">
    <property type="entry name" value="Cl-channel_core"/>
</dbReference>
<keyword evidence="3 9" id="KW-0812">Transmembrane</keyword>
<dbReference type="InterPro" id="IPR001807">
    <property type="entry name" value="ClC"/>
</dbReference>
<feature type="transmembrane region" description="Helical" evidence="9">
    <location>
        <begin position="372"/>
        <end position="388"/>
    </location>
</feature>